<sequence length="179" mass="20037">MFGAGTDTSSSTVEWAISKLLRCPRAMAKLQAELRQAFKGKERIKDDDVQNLTYLNLVVRETLRLHPPLPLVIPHECREPVNVAGYDVASNTKLVVNVFAINQDPEYWKDAETFNPERFENSNTTVMGADYEYLTFGAGRRMCPGAALGLANEQLPPAHIMHYFLWKLPNGASHSTSLT</sequence>
<evidence type="ECO:0000256" key="5">
    <source>
        <dbReference type="ARBA" id="ARBA00023004"/>
    </source>
</evidence>
<protein>
    <submittedName>
        <fullName evidence="9">Uncharacterized protein</fullName>
    </submittedName>
</protein>
<dbReference type="InterPro" id="IPR017972">
    <property type="entry name" value="Cyt_P450_CS"/>
</dbReference>
<proteinExistence type="inferred from homology"/>
<dbReference type="PRINTS" id="PR00385">
    <property type="entry name" value="P450"/>
</dbReference>
<dbReference type="GO" id="GO:0004497">
    <property type="term" value="F:monooxygenase activity"/>
    <property type="evidence" value="ECO:0007669"/>
    <property type="project" value="UniProtKB-KW"/>
</dbReference>
<feature type="binding site" description="axial binding residue" evidence="7">
    <location>
        <position position="143"/>
    </location>
    <ligand>
        <name>heme</name>
        <dbReference type="ChEBI" id="CHEBI:30413"/>
    </ligand>
    <ligandPart>
        <name>Fe</name>
        <dbReference type="ChEBI" id="CHEBI:18248"/>
    </ligandPart>
</feature>
<dbReference type="InterPro" id="IPR036396">
    <property type="entry name" value="Cyt_P450_sf"/>
</dbReference>
<reference evidence="9 10" key="1">
    <citation type="submission" date="2019-05" db="EMBL/GenBank/DDBJ databases">
        <title>Mikania micrantha, genome provides insights into the molecular mechanism of rapid growth.</title>
        <authorList>
            <person name="Liu B."/>
        </authorList>
    </citation>
    <scope>NUCLEOTIDE SEQUENCE [LARGE SCALE GENOMIC DNA]</scope>
    <source>
        <strain evidence="9">NLD-2019</strain>
        <tissue evidence="9">Leaf</tissue>
    </source>
</reference>
<dbReference type="Gene3D" id="1.10.630.10">
    <property type="entry name" value="Cytochrome P450"/>
    <property type="match status" value="1"/>
</dbReference>
<dbReference type="PANTHER" id="PTHR47953">
    <property type="entry name" value="OS08G0105600 PROTEIN"/>
    <property type="match status" value="1"/>
</dbReference>
<comment type="cofactor">
    <cofactor evidence="7">
        <name>heme</name>
        <dbReference type="ChEBI" id="CHEBI:30413"/>
    </cofactor>
</comment>
<keyword evidence="4 8" id="KW-0560">Oxidoreductase</keyword>
<name>A0A5N6PD73_9ASTR</name>
<evidence type="ECO:0000256" key="8">
    <source>
        <dbReference type="RuleBase" id="RU000461"/>
    </source>
</evidence>
<dbReference type="GO" id="GO:0016705">
    <property type="term" value="F:oxidoreductase activity, acting on paired donors, with incorporation or reduction of molecular oxygen"/>
    <property type="evidence" value="ECO:0007669"/>
    <property type="project" value="InterPro"/>
</dbReference>
<keyword evidence="3 7" id="KW-0479">Metal-binding</keyword>
<dbReference type="GO" id="GO:0020037">
    <property type="term" value="F:heme binding"/>
    <property type="evidence" value="ECO:0007669"/>
    <property type="project" value="InterPro"/>
</dbReference>
<accession>A0A5N6PD73</accession>
<organism evidence="9 10">
    <name type="scientific">Mikania micrantha</name>
    <name type="common">bitter vine</name>
    <dbReference type="NCBI Taxonomy" id="192012"/>
    <lineage>
        <taxon>Eukaryota</taxon>
        <taxon>Viridiplantae</taxon>
        <taxon>Streptophyta</taxon>
        <taxon>Embryophyta</taxon>
        <taxon>Tracheophyta</taxon>
        <taxon>Spermatophyta</taxon>
        <taxon>Magnoliopsida</taxon>
        <taxon>eudicotyledons</taxon>
        <taxon>Gunneridae</taxon>
        <taxon>Pentapetalae</taxon>
        <taxon>asterids</taxon>
        <taxon>campanulids</taxon>
        <taxon>Asterales</taxon>
        <taxon>Asteraceae</taxon>
        <taxon>Asteroideae</taxon>
        <taxon>Heliantheae alliance</taxon>
        <taxon>Eupatorieae</taxon>
        <taxon>Mikania</taxon>
    </lineage>
</organism>
<evidence type="ECO:0000256" key="2">
    <source>
        <dbReference type="ARBA" id="ARBA00022617"/>
    </source>
</evidence>
<dbReference type="InterPro" id="IPR001128">
    <property type="entry name" value="Cyt_P450"/>
</dbReference>
<evidence type="ECO:0000313" key="9">
    <source>
        <dbReference type="EMBL" id="KAD6119374.1"/>
    </source>
</evidence>
<keyword evidence="5 7" id="KW-0408">Iron</keyword>
<dbReference type="Proteomes" id="UP000326396">
    <property type="component" value="Linkage Group LG13"/>
</dbReference>
<evidence type="ECO:0000313" key="10">
    <source>
        <dbReference type="Proteomes" id="UP000326396"/>
    </source>
</evidence>
<evidence type="ECO:0000256" key="6">
    <source>
        <dbReference type="ARBA" id="ARBA00023033"/>
    </source>
</evidence>
<comment type="caution">
    <text evidence="9">The sequence shown here is derived from an EMBL/GenBank/DDBJ whole genome shotgun (WGS) entry which is preliminary data.</text>
</comment>
<gene>
    <name evidence="9" type="ORF">E3N88_10645</name>
</gene>
<evidence type="ECO:0000256" key="1">
    <source>
        <dbReference type="ARBA" id="ARBA00010617"/>
    </source>
</evidence>
<keyword evidence="10" id="KW-1185">Reference proteome</keyword>
<evidence type="ECO:0000256" key="3">
    <source>
        <dbReference type="ARBA" id="ARBA00022723"/>
    </source>
</evidence>
<dbReference type="PANTHER" id="PTHR47953:SF16">
    <property type="entry name" value="CYTOCHROME P450 71D8"/>
    <property type="match status" value="1"/>
</dbReference>
<dbReference type="AlphaFoldDB" id="A0A5N6PD73"/>
<evidence type="ECO:0000256" key="4">
    <source>
        <dbReference type="ARBA" id="ARBA00023002"/>
    </source>
</evidence>
<dbReference type="InterPro" id="IPR052306">
    <property type="entry name" value="CYP450_71D"/>
</dbReference>
<keyword evidence="6 8" id="KW-0503">Monooxygenase</keyword>
<dbReference type="Pfam" id="PF00067">
    <property type="entry name" value="p450"/>
    <property type="match status" value="1"/>
</dbReference>
<evidence type="ECO:0000256" key="7">
    <source>
        <dbReference type="PIRSR" id="PIRSR602401-1"/>
    </source>
</evidence>
<comment type="similarity">
    <text evidence="1 8">Belongs to the cytochrome P450 family.</text>
</comment>
<dbReference type="InterPro" id="IPR002401">
    <property type="entry name" value="Cyt_P450_E_grp-I"/>
</dbReference>
<dbReference type="SUPFAM" id="SSF48264">
    <property type="entry name" value="Cytochrome P450"/>
    <property type="match status" value="1"/>
</dbReference>
<dbReference type="OrthoDB" id="1055148at2759"/>
<dbReference type="PROSITE" id="PS00086">
    <property type="entry name" value="CYTOCHROME_P450"/>
    <property type="match status" value="1"/>
</dbReference>
<keyword evidence="2 7" id="KW-0349">Heme</keyword>
<dbReference type="EMBL" id="SZYD01000005">
    <property type="protein sequence ID" value="KAD6119374.1"/>
    <property type="molecule type" value="Genomic_DNA"/>
</dbReference>
<dbReference type="PRINTS" id="PR00463">
    <property type="entry name" value="EP450I"/>
</dbReference>
<dbReference type="GO" id="GO:0005506">
    <property type="term" value="F:iron ion binding"/>
    <property type="evidence" value="ECO:0007669"/>
    <property type="project" value="InterPro"/>
</dbReference>